<reference evidence="1" key="1">
    <citation type="submission" date="2019-11" db="EMBL/GenBank/DDBJ databases">
        <title>Bipolaris sorokiniana Genome sequencing.</title>
        <authorList>
            <person name="Wang H."/>
        </authorList>
    </citation>
    <scope>NUCLEOTIDE SEQUENCE</scope>
</reference>
<evidence type="ECO:0000313" key="1">
    <source>
        <dbReference type="EMBL" id="KAF5852396.1"/>
    </source>
</evidence>
<evidence type="ECO:0000313" key="2">
    <source>
        <dbReference type="Proteomes" id="UP000624244"/>
    </source>
</evidence>
<accession>A0A8H5ZNK5</accession>
<organism evidence="1 2">
    <name type="scientific">Cochliobolus sativus</name>
    <name type="common">Common root rot and spot blotch fungus</name>
    <name type="synonym">Bipolaris sorokiniana</name>
    <dbReference type="NCBI Taxonomy" id="45130"/>
    <lineage>
        <taxon>Eukaryota</taxon>
        <taxon>Fungi</taxon>
        <taxon>Dikarya</taxon>
        <taxon>Ascomycota</taxon>
        <taxon>Pezizomycotina</taxon>
        <taxon>Dothideomycetes</taxon>
        <taxon>Pleosporomycetidae</taxon>
        <taxon>Pleosporales</taxon>
        <taxon>Pleosporineae</taxon>
        <taxon>Pleosporaceae</taxon>
        <taxon>Bipolaris</taxon>
    </lineage>
</organism>
<comment type="caution">
    <text evidence="1">The sequence shown here is derived from an EMBL/GenBank/DDBJ whole genome shotgun (WGS) entry which is preliminary data.</text>
</comment>
<dbReference type="Proteomes" id="UP000624244">
    <property type="component" value="Unassembled WGS sequence"/>
</dbReference>
<dbReference type="AlphaFoldDB" id="A0A8H5ZNK5"/>
<name>A0A8H5ZNK5_COCSA</name>
<dbReference type="EMBL" id="WNKQ01000003">
    <property type="protein sequence ID" value="KAF5852396.1"/>
    <property type="molecule type" value="Genomic_DNA"/>
</dbReference>
<proteinExistence type="predicted"/>
<protein>
    <submittedName>
        <fullName evidence="1">Uncharacterized protein</fullName>
    </submittedName>
</protein>
<sequence>MLLCCPASALLEAYRLICLYLVLEYVEAEFAVFLVVIDLVAAACYSDEPDDDYSLGLGNKELGEGVVLVEIWDSLRRLESCVAVVEDAVEAGGTFVLDPMDISSRGELEEEEKEEKKREIEETLLVDLYSLEDGVGESSNSLIN</sequence>
<gene>
    <name evidence="1" type="ORF">GGP41_007811</name>
</gene>